<dbReference type="InterPro" id="IPR000086">
    <property type="entry name" value="NUDIX_hydrolase_dom"/>
</dbReference>
<name>A0ABS5JYY9_9BACT</name>
<dbReference type="PANTHER" id="PTHR43736">
    <property type="entry name" value="ADP-RIBOSE PYROPHOSPHATASE"/>
    <property type="match status" value="1"/>
</dbReference>
<dbReference type="InterPro" id="IPR015797">
    <property type="entry name" value="NUDIX_hydrolase-like_dom_sf"/>
</dbReference>
<dbReference type="Pfam" id="PF00293">
    <property type="entry name" value="NUDIX"/>
    <property type="match status" value="1"/>
</dbReference>
<protein>
    <submittedName>
        <fullName evidence="2">NUDIX hydrolase</fullName>
    </submittedName>
</protein>
<dbReference type="GO" id="GO:0016787">
    <property type="term" value="F:hydrolase activity"/>
    <property type="evidence" value="ECO:0007669"/>
    <property type="project" value="UniProtKB-KW"/>
</dbReference>
<keyword evidence="3" id="KW-1185">Reference proteome</keyword>
<dbReference type="EMBL" id="JAGUCO010000014">
    <property type="protein sequence ID" value="MBS2099699.1"/>
    <property type="molecule type" value="Genomic_DNA"/>
</dbReference>
<proteinExistence type="predicted"/>
<comment type="caution">
    <text evidence="2">The sequence shown here is derived from an EMBL/GenBank/DDBJ whole genome shotgun (WGS) entry which is preliminary data.</text>
</comment>
<dbReference type="Gene3D" id="3.90.79.10">
    <property type="entry name" value="Nucleoside Triphosphate Pyrophosphohydrolase"/>
    <property type="match status" value="1"/>
</dbReference>
<dbReference type="InterPro" id="IPR036390">
    <property type="entry name" value="WH_DNA-bd_sf"/>
</dbReference>
<evidence type="ECO:0000313" key="3">
    <source>
        <dbReference type="Proteomes" id="UP000708576"/>
    </source>
</evidence>
<dbReference type="PROSITE" id="PS51462">
    <property type="entry name" value="NUDIX"/>
    <property type="match status" value="1"/>
</dbReference>
<dbReference type="RefSeq" id="WP_212216943.1">
    <property type="nucleotide sequence ID" value="NZ_JAGUCO010000014.1"/>
</dbReference>
<reference evidence="2 3" key="1">
    <citation type="journal article" date="2015" name="Int. J. Syst. Evol. Microbiol.">
        <title>Carboxylicivirga linearis sp. nov., isolated from a sea cucumber culture pond.</title>
        <authorList>
            <person name="Wang F.Q."/>
            <person name="Zhou Y.X."/>
            <person name="Lin X.Z."/>
            <person name="Chen G.J."/>
            <person name="Du Z.J."/>
        </authorList>
    </citation>
    <scope>NUCLEOTIDE SEQUENCE [LARGE SCALE GENOMIC DNA]</scope>
    <source>
        <strain evidence="2 3">FB218</strain>
    </source>
</reference>
<sequence>MSEKIINLSVDCAIFGYENGKLKSLLIKRDKEPCSNQWSLPGSYAYFDETIDNAARRVLFELTGIENIYLTQVKVFGEVNRYPSHRVVSILYCALIKSDLFELIAGSHAKEVNWYDVNEVSELPFDHNQMINTALQWLKEEIWRKPISINLLPDKFPLNQLQDLFEAILQEEIDNRNFRKKVINMGLVEKLNEKTKGGQQRPAFLYRLKKSI</sequence>
<organism evidence="2 3">
    <name type="scientific">Carboxylicivirga linearis</name>
    <dbReference type="NCBI Taxonomy" id="1628157"/>
    <lineage>
        <taxon>Bacteria</taxon>
        <taxon>Pseudomonadati</taxon>
        <taxon>Bacteroidota</taxon>
        <taxon>Bacteroidia</taxon>
        <taxon>Marinilabiliales</taxon>
        <taxon>Marinilabiliaceae</taxon>
        <taxon>Carboxylicivirga</taxon>
    </lineage>
</organism>
<keyword evidence="2" id="KW-0378">Hydrolase</keyword>
<gene>
    <name evidence="2" type="ORF">KEM10_15505</name>
</gene>
<dbReference type="Gene3D" id="1.10.10.10">
    <property type="entry name" value="Winged helix-like DNA-binding domain superfamily/Winged helix DNA-binding domain"/>
    <property type="match status" value="1"/>
</dbReference>
<dbReference type="SUPFAM" id="SSF55811">
    <property type="entry name" value="Nudix"/>
    <property type="match status" value="1"/>
</dbReference>
<dbReference type="InterPro" id="IPR036388">
    <property type="entry name" value="WH-like_DNA-bd_sf"/>
</dbReference>
<dbReference type="Proteomes" id="UP000708576">
    <property type="component" value="Unassembled WGS sequence"/>
</dbReference>
<dbReference type="InterPro" id="IPR054105">
    <property type="entry name" value="WHD_NrtR"/>
</dbReference>
<dbReference type="PANTHER" id="PTHR43736:SF4">
    <property type="entry name" value="SLR1690 PROTEIN"/>
    <property type="match status" value="1"/>
</dbReference>
<evidence type="ECO:0000259" key="1">
    <source>
        <dbReference type="PROSITE" id="PS51462"/>
    </source>
</evidence>
<dbReference type="Pfam" id="PF21906">
    <property type="entry name" value="WHD_NrtR"/>
    <property type="match status" value="1"/>
</dbReference>
<dbReference type="SUPFAM" id="SSF46785">
    <property type="entry name" value="Winged helix' DNA-binding domain"/>
    <property type="match status" value="1"/>
</dbReference>
<evidence type="ECO:0000313" key="2">
    <source>
        <dbReference type="EMBL" id="MBS2099699.1"/>
    </source>
</evidence>
<feature type="domain" description="Nudix hydrolase" evidence="1">
    <location>
        <begin position="5"/>
        <end position="139"/>
    </location>
</feature>
<dbReference type="CDD" id="cd18873">
    <property type="entry name" value="NUDIX_NadM_like"/>
    <property type="match status" value="1"/>
</dbReference>
<accession>A0ABS5JYY9</accession>